<comment type="caution">
    <text evidence="1">The sequence shown here is derived from an EMBL/GenBank/DDBJ whole genome shotgun (WGS) entry which is preliminary data.</text>
</comment>
<proteinExistence type="predicted"/>
<reference evidence="1 2" key="1">
    <citation type="journal article" date="2023" name="Science">
        <title>Complex scaffold remodeling in plant triterpene biosynthesis.</title>
        <authorList>
            <person name="De La Pena R."/>
            <person name="Hodgson H."/>
            <person name="Liu J.C."/>
            <person name="Stephenson M.J."/>
            <person name="Martin A.C."/>
            <person name="Owen C."/>
            <person name="Harkess A."/>
            <person name="Leebens-Mack J."/>
            <person name="Jimenez L.E."/>
            <person name="Osbourn A."/>
            <person name="Sattely E.S."/>
        </authorList>
    </citation>
    <scope>NUCLEOTIDE SEQUENCE [LARGE SCALE GENOMIC DNA]</scope>
    <source>
        <strain evidence="2">cv. JPN11</strain>
        <tissue evidence="1">Leaf</tissue>
    </source>
</reference>
<dbReference type="Proteomes" id="UP001164539">
    <property type="component" value="Chromosome 5"/>
</dbReference>
<name>A0ACC1Y2R7_MELAZ</name>
<evidence type="ECO:0000313" key="1">
    <source>
        <dbReference type="EMBL" id="KAJ4718012.1"/>
    </source>
</evidence>
<protein>
    <submittedName>
        <fullName evidence="1">Acid phosphatase 1-like</fullName>
    </submittedName>
</protein>
<sequence length="256" mass="28899">MGAVPFFVFLATFLIISVHGSGQHIPSLIRQPVDRSDPSSDISCLSWRLGVETNNIRDWITVPKKCEGDVELYMTGSQYLKDSKAVTDEAFTYAESLELAGDGKDIWVFDIDETSLSNLPFYALYGLGAEVINVTAYLEWQLKGELPALPESIKLYKRLMSLGIKVVFLTGRFGFLRNSTESNLKKAGYHTWEKLILRDSSSLNETQIEFKSGKRRELEETGYRIVGNIGDQWSDLLGVHPGNRTFKLPIPMYYIP</sequence>
<evidence type="ECO:0000313" key="2">
    <source>
        <dbReference type="Proteomes" id="UP001164539"/>
    </source>
</evidence>
<gene>
    <name evidence="1" type="ORF">OWV82_009750</name>
</gene>
<keyword evidence="2" id="KW-1185">Reference proteome</keyword>
<dbReference type="EMBL" id="CM051398">
    <property type="protein sequence ID" value="KAJ4718012.1"/>
    <property type="molecule type" value="Genomic_DNA"/>
</dbReference>
<organism evidence="1 2">
    <name type="scientific">Melia azedarach</name>
    <name type="common">Chinaberry tree</name>
    <dbReference type="NCBI Taxonomy" id="155640"/>
    <lineage>
        <taxon>Eukaryota</taxon>
        <taxon>Viridiplantae</taxon>
        <taxon>Streptophyta</taxon>
        <taxon>Embryophyta</taxon>
        <taxon>Tracheophyta</taxon>
        <taxon>Spermatophyta</taxon>
        <taxon>Magnoliopsida</taxon>
        <taxon>eudicotyledons</taxon>
        <taxon>Gunneridae</taxon>
        <taxon>Pentapetalae</taxon>
        <taxon>rosids</taxon>
        <taxon>malvids</taxon>
        <taxon>Sapindales</taxon>
        <taxon>Meliaceae</taxon>
        <taxon>Melia</taxon>
    </lineage>
</organism>
<accession>A0ACC1Y2R7</accession>